<comment type="caution">
    <text evidence="1">The sequence shown here is derived from an EMBL/GenBank/DDBJ whole genome shotgun (WGS) entry which is preliminary data.</text>
</comment>
<name>A0A3M6T9D2_POCDA</name>
<reference evidence="1 2" key="1">
    <citation type="journal article" date="2018" name="Sci. Rep.">
        <title>Comparative analysis of the Pocillopora damicornis genome highlights role of immune system in coral evolution.</title>
        <authorList>
            <person name="Cunning R."/>
            <person name="Bay R.A."/>
            <person name="Gillette P."/>
            <person name="Baker A.C."/>
            <person name="Traylor-Knowles N."/>
        </authorList>
    </citation>
    <scope>NUCLEOTIDE SEQUENCE [LARGE SCALE GENOMIC DNA]</scope>
    <source>
        <strain evidence="1">RSMAS</strain>
        <tissue evidence="1">Whole animal</tissue>
    </source>
</reference>
<gene>
    <name evidence="1" type="ORF">pdam_00007022</name>
</gene>
<protein>
    <submittedName>
        <fullName evidence="1">Uncharacterized protein</fullName>
    </submittedName>
</protein>
<organism evidence="1 2">
    <name type="scientific">Pocillopora damicornis</name>
    <name type="common">Cauliflower coral</name>
    <name type="synonym">Millepora damicornis</name>
    <dbReference type="NCBI Taxonomy" id="46731"/>
    <lineage>
        <taxon>Eukaryota</taxon>
        <taxon>Metazoa</taxon>
        <taxon>Cnidaria</taxon>
        <taxon>Anthozoa</taxon>
        <taxon>Hexacorallia</taxon>
        <taxon>Scleractinia</taxon>
        <taxon>Astrocoeniina</taxon>
        <taxon>Pocilloporidae</taxon>
        <taxon>Pocillopora</taxon>
    </lineage>
</organism>
<dbReference type="AlphaFoldDB" id="A0A3M6T9D2"/>
<dbReference type="EMBL" id="RCHS01004067">
    <property type="protein sequence ID" value="RMX37884.1"/>
    <property type="molecule type" value="Genomic_DNA"/>
</dbReference>
<evidence type="ECO:0000313" key="2">
    <source>
        <dbReference type="Proteomes" id="UP000275408"/>
    </source>
</evidence>
<keyword evidence="2" id="KW-1185">Reference proteome</keyword>
<accession>A0A3M6T9D2</accession>
<dbReference type="Proteomes" id="UP000275408">
    <property type="component" value="Unassembled WGS sequence"/>
</dbReference>
<evidence type="ECO:0000313" key="1">
    <source>
        <dbReference type="EMBL" id="RMX37884.1"/>
    </source>
</evidence>
<sequence length="105" mass="12093">MRSSRWCILEPRQLTEQEAHSELPHLTTARFSTSWTIISQLIRSLSFPCLSSSSAGTNRQQVVRLARECLSKWADILSGVPQETKLRLWLFLLMINDLRPPQVQT</sequence>
<proteinExistence type="predicted"/>